<dbReference type="PROSITE" id="PS50835">
    <property type="entry name" value="IG_LIKE"/>
    <property type="match status" value="1"/>
</dbReference>
<dbReference type="SUPFAM" id="SSF48726">
    <property type="entry name" value="Immunoglobulin"/>
    <property type="match status" value="1"/>
</dbReference>
<gene>
    <name evidence="2" type="ORF">ANCDUO_08477</name>
</gene>
<protein>
    <submittedName>
        <fullName evidence="2">Immunoglobulin domain protein</fullName>
    </submittedName>
</protein>
<reference evidence="2 3" key="1">
    <citation type="submission" date="2013-12" db="EMBL/GenBank/DDBJ databases">
        <title>Draft genome of the parsitic nematode Ancylostoma duodenale.</title>
        <authorList>
            <person name="Mitreva M."/>
        </authorList>
    </citation>
    <scope>NUCLEOTIDE SEQUENCE [LARGE SCALE GENOMIC DNA]</scope>
    <source>
        <strain evidence="2 3">Zhejiang</strain>
    </source>
</reference>
<name>A0A0C2CWE9_9BILA</name>
<evidence type="ECO:0000313" key="2">
    <source>
        <dbReference type="EMBL" id="KIH61258.1"/>
    </source>
</evidence>
<dbReference type="InterPro" id="IPR013783">
    <property type="entry name" value="Ig-like_fold"/>
</dbReference>
<dbReference type="Pfam" id="PF07679">
    <property type="entry name" value="I-set"/>
    <property type="match status" value="1"/>
</dbReference>
<dbReference type="EMBL" id="KN730277">
    <property type="protein sequence ID" value="KIH61258.1"/>
    <property type="molecule type" value="Genomic_DNA"/>
</dbReference>
<evidence type="ECO:0000313" key="3">
    <source>
        <dbReference type="Proteomes" id="UP000054047"/>
    </source>
</evidence>
<accession>A0A0C2CWE9</accession>
<dbReference type="InterPro" id="IPR007110">
    <property type="entry name" value="Ig-like_dom"/>
</dbReference>
<feature type="domain" description="Ig-like" evidence="1">
    <location>
        <begin position="1"/>
        <end position="86"/>
    </location>
</feature>
<dbReference type="Gene3D" id="2.60.40.10">
    <property type="entry name" value="Immunoglobulins"/>
    <property type="match status" value="1"/>
</dbReference>
<evidence type="ECO:0000259" key="1">
    <source>
        <dbReference type="PROSITE" id="PS50835"/>
    </source>
</evidence>
<dbReference type="FunFam" id="2.60.40.10:FF:000962">
    <property type="entry name" value="titin isoform X1"/>
    <property type="match status" value="1"/>
</dbReference>
<feature type="non-terminal residue" evidence="2">
    <location>
        <position position="1"/>
    </location>
</feature>
<dbReference type="InterPro" id="IPR036179">
    <property type="entry name" value="Ig-like_dom_sf"/>
</dbReference>
<dbReference type="OrthoDB" id="6159398at2759"/>
<sequence length="160" mass="18132">IKSFHCDQELGRSFFEARITPVNDPSLRVSWLKDGHALPNANRIQTFHNFGCVSLSLNPTYPEDAGTYTCVLFNAHGQAQCSAELTTVQMPTLQTDSKHQDSLQIIGYLDSHQVHIGPQEVDRPEEFQSLDTPRFVRPLAALNWKRKQRGSHFNCTPQKL</sequence>
<dbReference type="PANTHER" id="PTHR47633:SF4">
    <property type="entry name" value="MYOPALLADIN ISOFORM X1"/>
    <property type="match status" value="1"/>
</dbReference>
<dbReference type="InterPro" id="IPR013098">
    <property type="entry name" value="Ig_I-set"/>
</dbReference>
<keyword evidence="3" id="KW-1185">Reference proteome</keyword>
<dbReference type="AlphaFoldDB" id="A0A0C2CWE9"/>
<dbReference type="PANTHER" id="PTHR47633">
    <property type="entry name" value="IMMUNOGLOBULIN"/>
    <property type="match status" value="1"/>
</dbReference>
<proteinExistence type="predicted"/>
<dbReference type="Proteomes" id="UP000054047">
    <property type="component" value="Unassembled WGS sequence"/>
</dbReference>
<organism evidence="2 3">
    <name type="scientific">Ancylostoma duodenale</name>
    <dbReference type="NCBI Taxonomy" id="51022"/>
    <lineage>
        <taxon>Eukaryota</taxon>
        <taxon>Metazoa</taxon>
        <taxon>Ecdysozoa</taxon>
        <taxon>Nematoda</taxon>
        <taxon>Chromadorea</taxon>
        <taxon>Rhabditida</taxon>
        <taxon>Rhabditina</taxon>
        <taxon>Rhabditomorpha</taxon>
        <taxon>Strongyloidea</taxon>
        <taxon>Ancylostomatidae</taxon>
        <taxon>Ancylostomatinae</taxon>
        <taxon>Ancylostoma</taxon>
    </lineage>
</organism>